<organism evidence="1">
    <name type="scientific">hydrothermal vent metagenome</name>
    <dbReference type="NCBI Taxonomy" id="652676"/>
    <lineage>
        <taxon>unclassified sequences</taxon>
        <taxon>metagenomes</taxon>
        <taxon>ecological metagenomes</taxon>
    </lineage>
</organism>
<reference evidence="1" key="1">
    <citation type="submission" date="2018-06" db="EMBL/GenBank/DDBJ databases">
        <authorList>
            <person name="Zhirakovskaya E."/>
        </authorList>
    </citation>
    <scope>NUCLEOTIDE SEQUENCE</scope>
</reference>
<proteinExistence type="predicted"/>
<sequence>MARLARFEEHRFIGTRDDMRVFDADDDAQFEILSARVATDDLMVSRGLQTFAPDSLAQARNQGFRPV</sequence>
<name>A0A3B0SRF9_9ZZZZ</name>
<dbReference type="AlphaFoldDB" id="A0A3B0SRF9"/>
<accession>A0A3B0SRF9</accession>
<protein>
    <submittedName>
        <fullName evidence="1">Uncharacterized protein</fullName>
    </submittedName>
</protein>
<evidence type="ECO:0000313" key="1">
    <source>
        <dbReference type="EMBL" id="VAW08088.1"/>
    </source>
</evidence>
<dbReference type="EMBL" id="UOEI01000571">
    <property type="protein sequence ID" value="VAW08088.1"/>
    <property type="molecule type" value="Genomic_DNA"/>
</dbReference>
<gene>
    <name evidence="1" type="ORF">MNBD_ACTINO01-2547</name>
</gene>